<dbReference type="AlphaFoldDB" id="A0AAW3P634"/>
<accession>A0AAW3P634</accession>
<organism evidence="3 4">
    <name type="scientific">Burkholderia diffusa</name>
    <dbReference type="NCBI Taxonomy" id="488732"/>
    <lineage>
        <taxon>Bacteria</taxon>
        <taxon>Pseudomonadati</taxon>
        <taxon>Pseudomonadota</taxon>
        <taxon>Betaproteobacteria</taxon>
        <taxon>Burkholderiales</taxon>
        <taxon>Burkholderiaceae</taxon>
        <taxon>Burkholderia</taxon>
        <taxon>Burkholderia cepacia complex</taxon>
    </lineage>
</organism>
<name>A0AAW3P634_9BURK</name>
<dbReference type="RefSeq" id="WP_059595074.1">
    <property type="nucleotide sequence ID" value="NZ_LOUX01000034.1"/>
</dbReference>
<keyword evidence="2" id="KW-1133">Transmembrane helix</keyword>
<keyword evidence="1" id="KW-0175">Coiled coil</keyword>
<evidence type="ECO:0000313" key="4">
    <source>
        <dbReference type="Proteomes" id="UP000063236"/>
    </source>
</evidence>
<comment type="caution">
    <text evidence="3">The sequence shown here is derived from an EMBL/GenBank/DDBJ whole genome shotgun (WGS) entry which is preliminary data.</text>
</comment>
<sequence>MNDLIQDIAQIEVPHDLLDQIDMKDVLSKFRDNFKQLGDLKRARTEHEQRSVFMRLWHRNKLKDAQLDAQELQAEFSKSLAQLMVISMMQSQRLAHQQDQISAQQRELKRQTERLESHTVQLDQQQQKLHLQAVELKNLVDDYFELRGLTQEGAKKLIAIAAEVKSTRDELIGSVQATVGGLRVEHGALEQFVKRAVASLDASVSEKNAQLSQYVDALASRLQAAQTKDAARLDEFATTLAEHISHAQTQGSEIRSRLDATDVRHAETQQATQVAIDDLAACQRIMGAGIEENGTRIGTHADMLLRVEAELEHSKGLAHEMQAQLAAAESAAKSSAALFSDANRRAQRLARIGALLSSLALIGVVANLAIAAHWIRL</sequence>
<keyword evidence="2" id="KW-0812">Transmembrane</keyword>
<dbReference type="EMBL" id="LPJV01000068">
    <property type="protein sequence ID" value="KWF44085.1"/>
    <property type="molecule type" value="Genomic_DNA"/>
</dbReference>
<evidence type="ECO:0000313" key="3">
    <source>
        <dbReference type="EMBL" id="KWF44085.1"/>
    </source>
</evidence>
<dbReference type="Proteomes" id="UP000063236">
    <property type="component" value="Unassembled WGS sequence"/>
</dbReference>
<feature type="transmembrane region" description="Helical" evidence="2">
    <location>
        <begin position="352"/>
        <end position="375"/>
    </location>
</feature>
<keyword evidence="2" id="KW-0472">Membrane</keyword>
<evidence type="ECO:0000256" key="1">
    <source>
        <dbReference type="SAM" id="Coils"/>
    </source>
</evidence>
<evidence type="ECO:0000256" key="2">
    <source>
        <dbReference type="SAM" id="Phobius"/>
    </source>
</evidence>
<proteinExistence type="predicted"/>
<feature type="coiled-coil region" evidence="1">
    <location>
        <begin position="62"/>
        <end position="128"/>
    </location>
</feature>
<reference evidence="3 4" key="1">
    <citation type="submission" date="2015-11" db="EMBL/GenBank/DDBJ databases">
        <title>Expanding the genomic diversity of Burkholderia species for the development of highly accurate diagnostics.</title>
        <authorList>
            <person name="Sahl J."/>
            <person name="Keim P."/>
            <person name="Wagner D."/>
        </authorList>
    </citation>
    <scope>NUCLEOTIDE SEQUENCE [LARGE SCALE GENOMIC DNA]</scope>
    <source>
        <strain evidence="3 4">MSMB378WGS</strain>
    </source>
</reference>
<gene>
    <name evidence="3" type="ORF">WL88_30340</name>
</gene>
<protein>
    <submittedName>
        <fullName evidence="3">Uncharacterized protein</fullName>
    </submittedName>
</protein>